<accession>A0A8H3W9I7</accession>
<name>A0A8H3W9I7_9PEZI</name>
<protein>
    <submittedName>
        <fullName evidence="2">Uncharacterized protein</fullName>
    </submittedName>
</protein>
<feature type="region of interest" description="Disordered" evidence="1">
    <location>
        <begin position="17"/>
        <end position="68"/>
    </location>
</feature>
<organism evidence="2 3">
    <name type="scientific">Colletotrichum asianum</name>
    <dbReference type="NCBI Taxonomy" id="702518"/>
    <lineage>
        <taxon>Eukaryota</taxon>
        <taxon>Fungi</taxon>
        <taxon>Dikarya</taxon>
        <taxon>Ascomycota</taxon>
        <taxon>Pezizomycotina</taxon>
        <taxon>Sordariomycetes</taxon>
        <taxon>Hypocreomycetidae</taxon>
        <taxon>Glomerellales</taxon>
        <taxon>Glomerellaceae</taxon>
        <taxon>Colletotrichum</taxon>
        <taxon>Colletotrichum gloeosporioides species complex</taxon>
    </lineage>
</organism>
<reference evidence="2 3" key="1">
    <citation type="submission" date="2019-12" db="EMBL/GenBank/DDBJ databases">
        <title>A genome sequence resource for the geographically widespread anthracnose pathogen Colletotrichum asianum.</title>
        <authorList>
            <person name="Meng Y."/>
        </authorList>
    </citation>
    <scope>NUCLEOTIDE SEQUENCE [LARGE SCALE GENOMIC DNA]</scope>
    <source>
        <strain evidence="2 3">ICMP 18580</strain>
    </source>
</reference>
<feature type="compositionally biased region" description="Polar residues" evidence="1">
    <location>
        <begin position="56"/>
        <end position="68"/>
    </location>
</feature>
<keyword evidence="3" id="KW-1185">Reference proteome</keyword>
<evidence type="ECO:0000313" key="3">
    <source>
        <dbReference type="Proteomes" id="UP000434172"/>
    </source>
</evidence>
<evidence type="ECO:0000313" key="2">
    <source>
        <dbReference type="EMBL" id="KAF0321995.1"/>
    </source>
</evidence>
<dbReference type="EMBL" id="WOWK01000065">
    <property type="protein sequence ID" value="KAF0321995.1"/>
    <property type="molecule type" value="Genomic_DNA"/>
</dbReference>
<proteinExistence type="predicted"/>
<gene>
    <name evidence="2" type="ORF">GQ607_010721</name>
</gene>
<comment type="caution">
    <text evidence="2">The sequence shown here is derived from an EMBL/GenBank/DDBJ whole genome shotgun (WGS) entry which is preliminary data.</text>
</comment>
<dbReference type="Proteomes" id="UP000434172">
    <property type="component" value="Unassembled WGS sequence"/>
</dbReference>
<evidence type="ECO:0000256" key="1">
    <source>
        <dbReference type="SAM" id="MobiDB-lite"/>
    </source>
</evidence>
<dbReference type="AlphaFoldDB" id="A0A8H3W9I7"/>
<sequence length="68" mass="7073">MARHRLLVSLSASRLCPSNATLTPPSANGLHQGAKRHYPTMPPSPRDTDRGASCCVSVSRTSGSSAPA</sequence>
<feature type="compositionally biased region" description="Polar residues" evidence="1">
    <location>
        <begin position="17"/>
        <end position="26"/>
    </location>
</feature>